<dbReference type="GO" id="GO:0070063">
    <property type="term" value="F:RNA polymerase binding"/>
    <property type="evidence" value="ECO:0007669"/>
    <property type="project" value="InterPro"/>
</dbReference>
<dbReference type="GO" id="GO:0032784">
    <property type="term" value="P:regulation of DNA-templated transcription elongation"/>
    <property type="evidence" value="ECO:0007669"/>
    <property type="project" value="InterPro"/>
</dbReference>
<dbReference type="Pfam" id="PF01272">
    <property type="entry name" value="GreA_GreB"/>
    <property type="match status" value="1"/>
</dbReference>
<name>A0A090VAT8_9FLAO</name>
<dbReference type="AlphaFoldDB" id="A0A090VAT8"/>
<dbReference type="InterPro" id="IPR023459">
    <property type="entry name" value="Tscrpt_elong_fac_GreA/B_fam"/>
</dbReference>
<keyword evidence="2" id="KW-0418">Kinase</keyword>
<dbReference type="GO" id="GO:0003677">
    <property type="term" value="F:DNA binding"/>
    <property type="evidence" value="ECO:0007669"/>
    <property type="project" value="InterPro"/>
</dbReference>
<dbReference type="PANTHER" id="PTHR30437:SF5">
    <property type="entry name" value="REGULATOR OF NUCLEOSIDE DIPHOSPHATE KINASE"/>
    <property type="match status" value="1"/>
</dbReference>
<evidence type="ECO:0000259" key="1">
    <source>
        <dbReference type="Pfam" id="PF01272"/>
    </source>
</evidence>
<dbReference type="GO" id="GO:0006354">
    <property type="term" value="P:DNA-templated transcription elongation"/>
    <property type="evidence" value="ECO:0007669"/>
    <property type="project" value="TreeGrafter"/>
</dbReference>
<dbReference type="EMBL" id="BBNQ01000002">
    <property type="protein sequence ID" value="GAL61238.1"/>
    <property type="molecule type" value="Genomic_DNA"/>
</dbReference>
<comment type="caution">
    <text evidence="2">The sequence shown here is derived from an EMBL/GenBank/DDBJ whole genome shotgun (WGS) entry which is preliminary data.</text>
</comment>
<feature type="domain" description="Transcription elongation factor GreA/GreB C-terminal" evidence="1">
    <location>
        <begin position="54"/>
        <end position="127"/>
    </location>
</feature>
<reference evidence="2 3" key="1">
    <citation type="journal article" date="2014" name="Genome Announc.">
        <title>Draft Genome Sequences of Marine Flavobacterium Algibacter lectus Strains SS8 and NR4.</title>
        <authorList>
            <person name="Takatani N."/>
            <person name="Nakanishi M."/>
            <person name="Meirelles P."/>
            <person name="Mino S."/>
            <person name="Suda W."/>
            <person name="Oshima K."/>
            <person name="Hattori M."/>
            <person name="Ohkuma M."/>
            <person name="Hosokawa M."/>
            <person name="Miyashita K."/>
            <person name="Thompson F.L."/>
            <person name="Niwa A."/>
            <person name="Sawabe T."/>
            <person name="Sawabe T."/>
        </authorList>
    </citation>
    <scope>NUCLEOTIDE SEQUENCE [LARGE SCALE GENOMIC DNA]</scope>
    <source>
        <strain evidence="2 3">JCM 19300</strain>
    </source>
</reference>
<gene>
    <name evidence="2" type="ORF">JCM19300_4184</name>
</gene>
<evidence type="ECO:0000313" key="2">
    <source>
        <dbReference type="EMBL" id="GAL61238.1"/>
    </source>
</evidence>
<sequence>MKYGSLILEKKEYVYLKRILNVSGYAGDFEIQKSLQKLSEELKEAQIVDNEKMPSDIIRFNSKATLIFENGIEKTLQLVIPTERDVNKNKVSILAPMGAALIGYAEGDTIIWDFPGGRHHLKIAHVNQEETVKGLNLVI</sequence>
<proteinExistence type="predicted"/>
<dbReference type="OrthoDB" id="192847at2"/>
<accession>A0A090VAT8</accession>
<dbReference type="PANTHER" id="PTHR30437">
    <property type="entry name" value="TRANSCRIPTION ELONGATION FACTOR GREA"/>
    <property type="match status" value="1"/>
</dbReference>
<keyword evidence="2" id="KW-0808">Transferase</keyword>
<dbReference type="RefSeq" id="WP_042502962.1">
    <property type="nucleotide sequence ID" value="NZ_BBNQ01000002.1"/>
</dbReference>
<protein>
    <submittedName>
        <fullName evidence="2">Regulator of nucleoside diphosphate kinase</fullName>
    </submittedName>
</protein>
<dbReference type="Gene3D" id="3.10.50.30">
    <property type="entry name" value="Transcription elongation factor, GreA/GreB, C-terminal domain"/>
    <property type="match status" value="1"/>
</dbReference>
<dbReference type="InterPro" id="IPR036953">
    <property type="entry name" value="GreA/GreB_C_sf"/>
</dbReference>
<organism evidence="2 3">
    <name type="scientific">Algibacter lectus</name>
    <dbReference type="NCBI Taxonomy" id="221126"/>
    <lineage>
        <taxon>Bacteria</taxon>
        <taxon>Pseudomonadati</taxon>
        <taxon>Bacteroidota</taxon>
        <taxon>Flavobacteriia</taxon>
        <taxon>Flavobacteriales</taxon>
        <taxon>Flavobacteriaceae</taxon>
        <taxon>Algibacter</taxon>
    </lineage>
</organism>
<dbReference type="Proteomes" id="UP000029644">
    <property type="component" value="Unassembled WGS sequence"/>
</dbReference>
<dbReference type="InterPro" id="IPR001437">
    <property type="entry name" value="Tscrpt_elong_fac_GreA/B_C"/>
</dbReference>
<dbReference type="SUPFAM" id="SSF54534">
    <property type="entry name" value="FKBP-like"/>
    <property type="match status" value="1"/>
</dbReference>
<dbReference type="GO" id="GO:0016301">
    <property type="term" value="F:kinase activity"/>
    <property type="evidence" value="ECO:0007669"/>
    <property type="project" value="UniProtKB-KW"/>
</dbReference>
<evidence type="ECO:0000313" key="3">
    <source>
        <dbReference type="Proteomes" id="UP000029644"/>
    </source>
</evidence>